<dbReference type="PANTHER" id="PTHR41260:SF1">
    <property type="entry name" value="PROTEIN ECSC"/>
    <property type="match status" value="1"/>
</dbReference>
<name>A0A9Q2W656_9MICO</name>
<organism evidence="1 2">
    <name type="scientific">Curtobacterium flaccumfaciens pv. flaccumfaciens</name>
    <dbReference type="NCBI Taxonomy" id="138532"/>
    <lineage>
        <taxon>Bacteria</taxon>
        <taxon>Bacillati</taxon>
        <taxon>Actinomycetota</taxon>
        <taxon>Actinomycetes</taxon>
        <taxon>Micrococcales</taxon>
        <taxon>Microbacteriaceae</taxon>
        <taxon>Curtobacterium</taxon>
    </lineage>
</organism>
<protein>
    <submittedName>
        <fullName evidence="1">EcsC family protein</fullName>
    </submittedName>
</protein>
<dbReference type="Proteomes" id="UP000709437">
    <property type="component" value="Unassembled WGS sequence"/>
</dbReference>
<gene>
    <name evidence="1" type="ORF">KK103_17450</name>
</gene>
<comment type="caution">
    <text evidence="1">The sequence shown here is derived from an EMBL/GenBank/DDBJ whole genome shotgun (WGS) entry which is preliminary data.</text>
</comment>
<dbReference type="Pfam" id="PF12787">
    <property type="entry name" value="EcsC"/>
    <property type="match status" value="1"/>
</dbReference>
<dbReference type="AlphaFoldDB" id="A0A9Q2W656"/>
<evidence type="ECO:0000313" key="2">
    <source>
        <dbReference type="Proteomes" id="UP000709437"/>
    </source>
</evidence>
<proteinExistence type="predicted"/>
<sequence length="332" mass="36369">MSEVVVHDRPMSAYEEKVWAGLGTYWDKRNNARGLPNWASDAIERGGAAARKGAGRVVEKVPEPIKEPIRRASTVVADAAIKPAFEAAVALLNLVNDWVLELNDPEAVERLARKRGFDIEAFTDLRWRDLRDCDRLLTLNTLRWRSAGAVEGGAMGALALVPVAGIPIAITADIVVVQALTASIAARVAYSYGYDAKDPEEQEFIQRIVRRSFIAQAAKAGPIRDASRAAWAAKDRVRWSNKLRTDHRLLAALEKLMQQVGVNGGRVSVQSVAKVVPFVGIVVGAGVNAVVLGQLAEDAKRYCQTRFLSEKYGLPMPTALLEEDDEIFEDRA</sequence>
<evidence type="ECO:0000313" key="1">
    <source>
        <dbReference type="EMBL" id="MBT1543551.1"/>
    </source>
</evidence>
<dbReference type="InterPro" id="IPR024787">
    <property type="entry name" value="EcsC"/>
</dbReference>
<reference evidence="1" key="1">
    <citation type="submission" date="2021-05" db="EMBL/GenBank/DDBJ databases">
        <title>Whole genome sequence of Curtobacterium flaccumfaciens pv. flaccumfaciens strain CFBP 3417.</title>
        <authorList>
            <person name="Osdaghi E."/>
            <person name="Taghouti G."/>
            <person name="Portier P."/>
            <person name="Fazliarab A."/>
            <person name="Taghavi S.M."/>
            <person name="Briand M."/>
            <person name="Le-Saux M."/>
            <person name="Jacques M.-A."/>
        </authorList>
    </citation>
    <scope>NUCLEOTIDE SEQUENCE</scope>
    <source>
        <strain evidence="1">CFBP 3417</strain>
    </source>
</reference>
<dbReference type="EMBL" id="JAHEWX010000036">
    <property type="protein sequence ID" value="MBT1543551.1"/>
    <property type="molecule type" value="Genomic_DNA"/>
</dbReference>
<dbReference type="PANTHER" id="PTHR41260">
    <property type="entry name" value="PROTEIN ECSC"/>
    <property type="match status" value="1"/>
</dbReference>
<dbReference type="RefSeq" id="WP_214563685.1">
    <property type="nucleotide sequence ID" value="NZ_JAHEWX010000036.1"/>
</dbReference>
<accession>A0A9Q2W656</accession>